<evidence type="ECO:0000313" key="2">
    <source>
        <dbReference type="Proteomes" id="UP000236745"/>
    </source>
</evidence>
<dbReference type="AlphaFoldDB" id="A0A1H6D7A1"/>
<dbReference type="SUPFAM" id="SSF56235">
    <property type="entry name" value="N-terminal nucleophile aminohydrolases (Ntn hydrolases)"/>
    <property type="match status" value="1"/>
</dbReference>
<name>A0A1H6D7A1_9GAMM</name>
<dbReference type="RefSeq" id="WP_104004930.1">
    <property type="nucleotide sequence ID" value="NZ_FNVQ01000005.1"/>
</dbReference>
<dbReference type="Gene3D" id="3.60.20.40">
    <property type="match status" value="1"/>
</dbReference>
<sequence length="528" mass="56115">MLKTVYSTRGMMVAPHHLAAQAGRDVLAEGGNAVEAMVAAASTIAVVYPHMNSIGGDGFWLIHEPGKAPVAIDACGRAAKKADRSFYAGLDAIPSRGATAALTSAGTIGGWAEALKVADGWGKSLPLSRLLESAINHARNGIVVTESQSALTASKLDQLHDVPGFTDTFMLNGQVPDVGALMTQGKLANTLEQLARAGLDDFYRGELGRAMGEELERLGSPLTADDLAGYSASQVKPLEVAVNGAKIYNLPPPTQGLASLMILGIFDKLGITEAEGFAHLHGLIESTKRAFRVRDTHVTDPDRLPADPQSFLDPAVLQKLADEIDPEKALPWPDPASPGDTIWMGCIDSEGRAVSFIQSIYWEFGSGVVLDSTGVNWQNRGISFSLDPKALQALEPGRKPFHTLNPALARFDDGRVMSYGTMGGEGQPQTQAAVFSRYAMLGLPLQQAVTAPRWLLGRTWGDTSTTLKLESRFDPALVKQLRDAGHEVEMLDEAFSDTMGHAGALVKRPDGVLEGAADPRSDGCVAAL</sequence>
<proteinExistence type="predicted"/>
<dbReference type="InterPro" id="IPR043137">
    <property type="entry name" value="GGT_ssub_C"/>
</dbReference>
<accession>A0A1H6D7A1</accession>
<dbReference type="Proteomes" id="UP000236745">
    <property type="component" value="Unassembled WGS sequence"/>
</dbReference>
<dbReference type="PANTHER" id="PTHR43881:SF5">
    <property type="entry name" value="GAMMA-GLUTAMYLTRANSPEPTIDASE"/>
    <property type="match status" value="1"/>
</dbReference>
<keyword evidence="2" id="KW-1185">Reference proteome</keyword>
<reference evidence="1 2" key="1">
    <citation type="submission" date="2016-10" db="EMBL/GenBank/DDBJ databases">
        <authorList>
            <person name="de Groot N.N."/>
        </authorList>
    </citation>
    <scope>NUCLEOTIDE SEQUENCE [LARGE SCALE GENOMIC DNA]</scope>
    <source>
        <strain evidence="1 2">DSM 22012</strain>
    </source>
</reference>
<dbReference type="GO" id="GO:0016740">
    <property type="term" value="F:transferase activity"/>
    <property type="evidence" value="ECO:0007669"/>
    <property type="project" value="UniProtKB-KW"/>
</dbReference>
<dbReference type="Pfam" id="PF01019">
    <property type="entry name" value="G_glu_transpept"/>
    <property type="match status" value="1"/>
</dbReference>
<keyword evidence="1" id="KW-0808">Transferase</keyword>
<dbReference type="PRINTS" id="PR01210">
    <property type="entry name" value="GGTRANSPTASE"/>
</dbReference>
<organism evidence="1 2">
    <name type="scientific">Marinobacterium lutimaris</name>
    <dbReference type="NCBI Taxonomy" id="568106"/>
    <lineage>
        <taxon>Bacteria</taxon>
        <taxon>Pseudomonadati</taxon>
        <taxon>Pseudomonadota</taxon>
        <taxon>Gammaproteobacteria</taxon>
        <taxon>Oceanospirillales</taxon>
        <taxon>Oceanospirillaceae</taxon>
        <taxon>Marinobacterium</taxon>
    </lineage>
</organism>
<evidence type="ECO:0000313" key="1">
    <source>
        <dbReference type="EMBL" id="SEG80908.1"/>
    </source>
</evidence>
<dbReference type="PANTHER" id="PTHR43881">
    <property type="entry name" value="GAMMA-GLUTAMYLTRANSPEPTIDASE (AFU_ORTHOLOGUE AFUA_4G13580)"/>
    <property type="match status" value="1"/>
</dbReference>
<dbReference type="EMBL" id="FNVQ01000005">
    <property type="protein sequence ID" value="SEG80908.1"/>
    <property type="molecule type" value="Genomic_DNA"/>
</dbReference>
<dbReference type="OrthoDB" id="5297205at2"/>
<dbReference type="InterPro" id="IPR043138">
    <property type="entry name" value="GGT_lsub"/>
</dbReference>
<gene>
    <name evidence="1" type="ORF">SAMN05444390_10596</name>
</gene>
<dbReference type="InterPro" id="IPR029055">
    <property type="entry name" value="Ntn_hydrolases_N"/>
</dbReference>
<dbReference type="InterPro" id="IPR052896">
    <property type="entry name" value="GGT-like_enzyme"/>
</dbReference>
<dbReference type="Gene3D" id="1.10.246.130">
    <property type="match status" value="1"/>
</dbReference>
<protein>
    <submittedName>
        <fullName evidence="1">Gamma-glutamyltransferase 2. Threonine peptidase. MEROPS family T03</fullName>
    </submittedName>
</protein>